<reference evidence="3" key="1">
    <citation type="submission" date="2014-05" db="EMBL/GenBank/DDBJ databases">
        <authorList>
            <person name="Horn Fabian"/>
        </authorList>
    </citation>
    <scope>NUCLEOTIDE SEQUENCE</scope>
</reference>
<organism evidence="3">
    <name type="scientific">Streptomyces iranensis</name>
    <dbReference type="NCBI Taxonomy" id="576784"/>
    <lineage>
        <taxon>Bacteria</taxon>
        <taxon>Bacillati</taxon>
        <taxon>Actinomycetota</taxon>
        <taxon>Actinomycetes</taxon>
        <taxon>Kitasatosporales</taxon>
        <taxon>Streptomycetaceae</taxon>
        <taxon>Streptomyces</taxon>
        <taxon>Streptomyces violaceusniger group</taxon>
    </lineage>
</organism>
<evidence type="ECO:0000313" key="5">
    <source>
        <dbReference type="Proteomes" id="UP000756710"/>
    </source>
</evidence>
<feature type="compositionally biased region" description="Low complexity" evidence="1">
    <location>
        <begin position="165"/>
        <end position="176"/>
    </location>
</feature>
<feature type="region of interest" description="Disordered" evidence="1">
    <location>
        <begin position="157"/>
        <end position="199"/>
    </location>
</feature>
<dbReference type="EMBL" id="LK022849">
    <property type="protein sequence ID" value="CDR18211.1"/>
    <property type="molecule type" value="Genomic_DNA"/>
</dbReference>
<feature type="transmembrane region" description="Helical" evidence="2">
    <location>
        <begin position="49"/>
        <end position="66"/>
    </location>
</feature>
<evidence type="ECO:0000313" key="4">
    <source>
        <dbReference type="EMBL" id="MBP2067653.1"/>
    </source>
</evidence>
<sequence length="199" mass="21254">MPAKTSGRRLFWNLFAGGGLTAAFLATLGAVLASQGDMSNPVAGVQPMVPAWLFILFAISAVGGTIANNINDFVAMLVVWAGPFGGVWIADAVMRRNTYDPVRLHAVKDGERGPYRGWRGWNMHGWAAMLGGVATSLLCVNTLGCAPSTSTLRTWLPRERRPALARTPPSRASTRPTPKDSTCTRTSIRSTDVSIASVP</sequence>
<dbReference type="AlphaFoldDB" id="A0A061ACN8"/>
<reference evidence="4 5" key="2">
    <citation type="submission" date="2021-03" db="EMBL/GenBank/DDBJ databases">
        <title>Genomic Encyclopedia of Type Strains, Phase IV (KMG-IV): sequencing the most valuable type-strain genomes for metagenomic binning, comparative biology and taxonomic classification.</title>
        <authorList>
            <person name="Goeker M."/>
        </authorList>
    </citation>
    <scope>NUCLEOTIDE SEQUENCE [LARGE SCALE GENOMIC DNA]</scope>
    <source>
        <strain evidence="4 5">DSM 41954</strain>
    </source>
</reference>
<name>A0A061ACN8_9ACTN</name>
<dbReference type="Proteomes" id="UP000756710">
    <property type="component" value="Unassembled WGS sequence"/>
</dbReference>
<accession>A0A061ACN8</accession>
<feature type="transmembrane region" description="Helical" evidence="2">
    <location>
        <begin position="126"/>
        <end position="146"/>
    </location>
</feature>
<gene>
    <name evidence="4" type="ORF">J2Z30_008720</name>
    <name evidence="3" type="ORF">SIRAN104</name>
</gene>
<feature type="transmembrane region" description="Helical" evidence="2">
    <location>
        <begin position="73"/>
        <end position="90"/>
    </location>
</feature>
<evidence type="ECO:0000313" key="3">
    <source>
        <dbReference type="EMBL" id="CDR18211.1"/>
    </source>
</evidence>
<dbReference type="HOGENOM" id="CLU_1371548_0_0_11"/>
<keyword evidence="5" id="KW-1185">Reference proteome</keyword>
<evidence type="ECO:0000256" key="1">
    <source>
        <dbReference type="SAM" id="MobiDB-lite"/>
    </source>
</evidence>
<dbReference type="RefSeq" id="WP_044582701.1">
    <property type="nucleotide sequence ID" value="NZ_BAABDR010000100.1"/>
</dbReference>
<keyword evidence="2" id="KW-1133">Transmembrane helix</keyword>
<feature type="compositionally biased region" description="Polar residues" evidence="1">
    <location>
        <begin position="179"/>
        <end position="199"/>
    </location>
</feature>
<dbReference type="Gene3D" id="1.10.4160.10">
    <property type="entry name" value="Hydantoin permease"/>
    <property type="match status" value="1"/>
</dbReference>
<keyword evidence="2" id="KW-0472">Membrane</keyword>
<proteinExistence type="predicted"/>
<keyword evidence="2" id="KW-0812">Transmembrane</keyword>
<evidence type="ECO:0000256" key="2">
    <source>
        <dbReference type="SAM" id="Phobius"/>
    </source>
</evidence>
<protein>
    <submittedName>
        <fullName evidence="4">Purine-cytosine permease-like protein</fullName>
    </submittedName>
</protein>
<dbReference type="EMBL" id="JAGGLR010000032">
    <property type="protein sequence ID" value="MBP2067653.1"/>
    <property type="molecule type" value="Genomic_DNA"/>
</dbReference>
<dbReference type="GeneID" id="32474397"/>